<evidence type="ECO:0000259" key="6">
    <source>
        <dbReference type="Pfam" id="PF11698"/>
    </source>
</evidence>
<dbReference type="Proteomes" id="UP000005222">
    <property type="component" value="Chromosome H"/>
</dbReference>
<name>G8YGR0_PICSO</name>
<dbReference type="eggNOG" id="KOG2759">
    <property type="taxonomic scope" value="Eukaryota"/>
</dbReference>
<keyword evidence="9" id="KW-1185">Reference proteome</keyword>
<dbReference type="InterPro" id="IPR011987">
    <property type="entry name" value="ATPase_V1-cplx_hsu_C"/>
</dbReference>
<evidence type="ECO:0000256" key="1">
    <source>
        <dbReference type="ARBA" id="ARBA00008613"/>
    </source>
</evidence>
<comment type="subunit">
    <text evidence="5">V-ATPase is a heteromultimeric enzyme made up of two complexes: the ATP-hydrolytic V1 complex and the proton translocation V0 complex.</text>
</comment>
<reference evidence="9" key="2">
    <citation type="journal article" date="2012" name="G3 (Bethesda)">
        <title>Pichia sorbitophila, an interspecies yeast hybrid reveals early steps of genome resolution following polyploidization.</title>
        <authorList>
            <person name="Leh Louis V."/>
            <person name="Despons L."/>
            <person name="Friedrich A."/>
            <person name="Martin T."/>
            <person name="Durrens P."/>
            <person name="Casaregola S."/>
            <person name="Neuveglise C."/>
            <person name="Fairhead C."/>
            <person name="Marck C."/>
            <person name="Cruz J.A."/>
            <person name="Straub M.L."/>
            <person name="Kugler V."/>
            <person name="Sacerdot C."/>
            <person name="Uzunov Z."/>
            <person name="Thierry A."/>
            <person name="Weiss S."/>
            <person name="Bleykasten C."/>
            <person name="De Montigny J."/>
            <person name="Jacques N."/>
            <person name="Jung P."/>
            <person name="Lemaire M."/>
            <person name="Mallet S."/>
            <person name="Morel G."/>
            <person name="Richard G.F."/>
            <person name="Sarkar A."/>
            <person name="Savel G."/>
            <person name="Schacherer J."/>
            <person name="Seret M.L."/>
            <person name="Talla E."/>
            <person name="Samson G."/>
            <person name="Jubin C."/>
            <person name="Poulain J."/>
            <person name="Vacherie B."/>
            <person name="Barbe V."/>
            <person name="Pelletier E."/>
            <person name="Sherman D.J."/>
            <person name="Westhof E."/>
            <person name="Weissenbach J."/>
            <person name="Baret P.V."/>
            <person name="Wincker P."/>
            <person name="Gaillardin C."/>
            <person name="Dujon B."/>
            <person name="Souciet J.L."/>
        </authorList>
    </citation>
    <scope>NUCLEOTIDE SEQUENCE [LARGE SCALE GENOMIC DNA]</scope>
    <source>
        <strain evidence="9">ATCC MYA-4447 / BCRC 22081 / CBS 7064 / NBRC 10061 / NRRL Y-12695</strain>
    </source>
</reference>
<evidence type="ECO:0000256" key="3">
    <source>
        <dbReference type="ARBA" id="ARBA00022781"/>
    </source>
</evidence>
<evidence type="ECO:0000256" key="4">
    <source>
        <dbReference type="ARBA" id="ARBA00023065"/>
    </source>
</evidence>
<dbReference type="AlphaFoldDB" id="G8YGR0"/>
<dbReference type="OrthoDB" id="10263554at2759"/>
<reference evidence="8" key="1">
    <citation type="submission" date="2011-10" db="EMBL/GenBank/DDBJ databases">
        <authorList>
            <person name="Genoscope - CEA"/>
        </authorList>
    </citation>
    <scope>NUCLEOTIDE SEQUENCE</scope>
</reference>
<dbReference type="InParanoid" id="G8YGR0"/>
<dbReference type="Gene3D" id="1.25.10.10">
    <property type="entry name" value="Leucine-rich Repeat Variant"/>
    <property type="match status" value="1"/>
</dbReference>
<dbReference type="PANTHER" id="PTHR10698:SF0">
    <property type="entry name" value="V-TYPE PROTON ATPASE SUBUNIT H"/>
    <property type="match status" value="1"/>
</dbReference>
<gene>
    <name evidence="8" type="primary">Piso0_002938</name>
    <name evidence="7" type="ORF">GNLVRS01_PISO0G01326g</name>
    <name evidence="8" type="ORF">GNLVRS01_PISO0H01327g</name>
</gene>
<protein>
    <recommendedName>
        <fullName evidence="5">V-type proton ATPase subunit H</fullName>
    </recommendedName>
</protein>
<dbReference type="Gene3D" id="1.25.40.150">
    <property type="entry name" value="V-type ATPase, subunit H, C-terminal domain"/>
    <property type="match status" value="1"/>
</dbReference>
<dbReference type="GO" id="GO:0000221">
    <property type="term" value="C:vacuolar proton-transporting V-type ATPase, V1 domain"/>
    <property type="evidence" value="ECO:0007669"/>
    <property type="project" value="UniProtKB-UniRule"/>
</dbReference>
<accession>G8YGR0</accession>
<dbReference type="InterPro" id="IPR016024">
    <property type="entry name" value="ARM-type_fold"/>
</dbReference>
<dbReference type="OMA" id="FRWMTFQ"/>
<dbReference type="FunCoup" id="G8YGR0">
    <property type="interactions" value="709"/>
</dbReference>
<feature type="domain" description="ATPase V1 complex subunit H C-terminal" evidence="6">
    <location>
        <begin position="352"/>
        <end position="476"/>
    </location>
</feature>
<evidence type="ECO:0000256" key="2">
    <source>
        <dbReference type="ARBA" id="ARBA00022448"/>
    </source>
</evidence>
<organism evidence="8 9">
    <name type="scientific">Pichia sorbitophila (strain ATCC MYA-4447 / BCRC 22081 / CBS 7064 / NBRC 10061 / NRRL Y-12695)</name>
    <name type="common">Hybrid yeast</name>
    <dbReference type="NCBI Taxonomy" id="559304"/>
    <lineage>
        <taxon>Eukaryota</taxon>
        <taxon>Fungi</taxon>
        <taxon>Dikarya</taxon>
        <taxon>Ascomycota</taxon>
        <taxon>Saccharomycotina</taxon>
        <taxon>Pichiomycetes</taxon>
        <taxon>Debaryomycetaceae</taxon>
        <taxon>Millerozyma</taxon>
    </lineage>
</organism>
<evidence type="ECO:0000313" key="8">
    <source>
        <dbReference type="EMBL" id="CCE80612.1"/>
    </source>
</evidence>
<dbReference type="InterPro" id="IPR004908">
    <property type="entry name" value="ATPase_V1-cplx_hsu"/>
</dbReference>
<dbReference type="GO" id="GO:0046961">
    <property type="term" value="F:proton-transporting ATPase activity, rotational mechanism"/>
    <property type="evidence" value="ECO:0007669"/>
    <property type="project" value="UniProtKB-UniRule"/>
</dbReference>
<dbReference type="GO" id="GO:0000329">
    <property type="term" value="C:fungal-type vacuole membrane"/>
    <property type="evidence" value="ECO:0007669"/>
    <property type="project" value="TreeGrafter"/>
</dbReference>
<evidence type="ECO:0000313" key="7">
    <source>
        <dbReference type="EMBL" id="CCE79847.1"/>
    </source>
</evidence>
<comment type="similarity">
    <text evidence="1 5">Belongs to the V-ATPase H subunit family.</text>
</comment>
<dbReference type="Pfam" id="PF11698">
    <property type="entry name" value="V-ATPase_H_C"/>
    <property type="match status" value="1"/>
</dbReference>
<comment type="function">
    <text evidence="5">Subunit of the V1 complex of vacuolar(H+)-ATPase (V-ATPase), a multisubunit enzyme composed of a peripheral complex (V1) that hydrolyzes ATP and a membrane integral complex (V0) that translocates protons. V-ATPase is responsible for acidifying and maintaining the pH of intracellular compartments.</text>
</comment>
<dbReference type="PIRSF" id="PIRSF032184">
    <property type="entry name" value="ATPase_V1_H"/>
    <property type="match status" value="1"/>
</dbReference>
<keyword evidence="3 5" id="KW-0375">Hydrogen ion transport</keyword>
<dbReference type="STRING" id="559304.G8YGR0"/>
<sequence length="476" mass="54685">MSTEAAPLRIDSLFFGDNKKIIRERIIPWEGLARADVISEDDANHIKILEKQSRENQLATILSELKLYTNTILNVLNKLNNNSRDDAVKNILVLINDLLLEVPDNKFVDSLLDLQEVDASLPFQPFLKYLTGSDPIVNVLCLYNLVILLVRANKRKIETDQEVLNKVFSFLSSGQLVGNFQEVNFQFIGIQLLQELLVPKQFKEAFKQHNLIANFKPINQLITMQVKRPNASNIQLLYYYLLTTWILSFNAEINRSIVHSYPELIGNLLIIAKDSIKLKIIRLCVSTLRNFISLAVSHHESFKVAKLVLFHDGLNTVKILSERKFASNGSDEELSNDLTFLYDHLSDVVNQKLTSFDEYLTELENPNLISWSSPTHKSEKFWNENAPKFKESSYKLVKRILDVISAPQQKDIVVVIMLNDLQFLIKQLGNELVEFINKEKHGHYKLLIMSFLESSANNELKYEALKTIQLLVGHNY</sequence>
<proteinExistence type="inferred from homology"/>
<dbReference type="InterPro" id="IPR038497">
    <property type="entry name" value="ATPase_V1-cplx_hsu_C_sf"/>
</dbReference>
<evidence type="ECO:0000256" key="5">
    <source>
        <dbReference type="PIRNR" id="PIRNR032184"/>
    </source>
</evidence>
<dbReference type="EMBL" id="FO082053">
    <property type="protein sequence ID" value="CCE79847.1"/>
    <property type="molecule type" value="Genomic_DNA"/>
</dbReference>
<dbReference type="HOGENOM" id="CLU_025709_4_0_1"/>
<dbReference type="Proteomes" id="UP000005222">
    <property type="component" value="Chromosome G"/>
</dbReference>
<dbReference type="InterPro" id="IPR011989">
    <property type="entry name" value="ARM-like"/>
</dbReference>
<keyword evidence="4 5" id="KW-0406">Ion transport</keyword>
<keyword evidence="2 5" id="KW-0813">Transport</keyword>
<evidence type="ECO:0000313" key="9">
    <source>
        <dbReference type="Proteomes" id="UP000005222"/>
    </source>
</evidence>
<dbReference type="SUPFAM" id="SSF48371">
    <property type="entry name" value="ARM repeat"/>
    <property type="match status" value="1"/>
</dbReference>
<dbReference type="EMBL" id="FO082052">
    <property type="protein sequence ID" value="CCE80612.1"/>
    <property type="molecule type" value="Genomic_DNA"/>
</dbReference>
<dbReference type="Pfam" id="PF03224">
    <property type="entry name" value="V-ATPase_H_N"/>
    <property type="match status" value="1"/>
</dbReference>
<dbReference type="PANTHER" id="PTHR10698">
    <property type="entry name" value="V-TYPE PROTON ATPASE SUBUNIT H"/>
    <property type="match status" value="1"/>
</dbReference>